<feature type="non-terminal residue" evidence="2">
    <location>
        <position position="112"/>
    </location>
</feature>
<dbReference type="Proteomes" id="UP000324800">
    <property type="component" value="Unassembled WGS sequence"/>
</dbReference>
<feature type="region of interest" description="Disordered" evidence="1">
    <location>
        <begin position="1"/>
        <end position="68"/>
    </location>
</feature>
<dbReference type="AlphaFoldDB" id="A0A5J4UI66"/>
<gene>
    <name evidence="2" type="ORF">EZS28_034792</name>
</gene>
<comment type="caution">
    <text evidence="2">The sequence shown here is derived from an EMBL/GenBank/DDBJ whole genome shotgun (WGS) entry which is preliminary data.</text>
</comment>
<feature type="compositionally biased region" description="Polar residues" evidence="1">
    <location>
        <begin position="1"/>
        <end position="31"/>
    </location>
</feature>
<dbReference type="EMBL" id="SNRW01016132">
    <property type="protein sequence ID" value="KAA6369680.1"/>
    <property type="molecule type" value="Genomic_DNA"/>
</dbReference>
<evidence type="ECO:0000256" key="1">
    <source>
        <dbReference type="SAM" id="MobiDB-lite"/>
    </source>
</evidence>
<name>A0A5J4UI66_9EUKA</name>
<reference evidence="2 3" key="1">
    <citation type="submission" date="2019-03" db="EMBL/GenBank/DDBJ databases">
        <title>Single cell metagenomics reveals metabolic interactions within the superorganism composed of flagellate Streblomastix strix and complex community of Bacteroidetes bacteria on its surface.</title>
        <authorList>
            <person name="Treitli S.C."/>
            <person name="Kolisko M."/>
            <person name="Husnik F."/>
            <person name="Keeling P."/>
            <person name="Hampl V."/>
        </authorList>
    </citation>
    <scope>NUCLEOTIDE SEQUENCE [LARGE SCALE GENOMIC DNA]</scope>
    <source>
        <strain evidence="2">ST1C</strain>
    </source>
</reference>
<feature type="compositionally biased region" description="Low complexity" evidence="1">
    <location>
        <begin position="32"/>
        <end position="43"/>
    </location>
</feature>
<evidence type="ECO:0000313" key="2">
    <source>
        <dbReference type="EMBL" id="KAA6369680.1"/>
    </source>
</evidence>
<protein>
    <recommendedName>
        <fullName evidence="4">C2 domain-containing protein</fullName>
    </recommendedName>
</protein>
<organism evidence="2 3">
    <name type="scientific">Streblomastix strix</name>
    <dbReference type="NCBI Taxonomy" id="222440"/>
    <lineage>
        <taxon>Eukaryota</taxon>
        <taxon>Metamonada</taxon>
        <taxon>Preaxostyla</taxon>
        <taxon>Oxymonadida</taxon>
        <taxon>Streblomastigidae</taxon>
        <taxon>Streblomastix</taxon>
    </lineage>
</organism>
<evidence type="ECO:0000313" key="3">
    <source>
        <dbReference type="Proteomes" id="UP000324800"/>
    </source>
</evidence>
<evidence type="ECO:0008006" key="4">
    <source>
        <dbReference type="Google" id="ProtNLM"/>
    </source>
</evidence>
<accession>A0A5J4UI66</accession>
<proteinExistence type="predicted"/>
<sequence length="112" mass="12137">MENSQSSGAQRKSKVNIENASSEADASQTAPQSQSSSSSSSGSENDDNDAVPEDVAAAATTTKPTRDDMKQFKFLIKNIQIFNVKSFDTTNTSDPYLKITLGGNFKIEDERH</sequence>